<dbReference type="GO" id="GO:0005634">
    <property type="term" value="C:nucleus"/>
    <property type="evidence" value="ECO:0007669"/>
    <property type="project" value="TreeGrafter"/>
</dbReference>
<evidence type="ECO:0000256" key="1">
    <source>
        <dbReference type="SAM" id="MobiDB-lite"/>
    </source>
</evidence>
<protein>
    <submittedName>
        <fullName evidence="2">Uncharacterized protein</fullName>
    </submittedName>
</protein>
<dbReference type="GeneID" id="25738316"/>
<name>A0A0D2MHG6_9CHLO</name>
<feature type="compositionally biased region" description="Basic and acidic residues" evidence="1">
    <location>
        <begin position="348"/>
        <end position="364"/>
    </location>
</feature>
<feature type="compositionally biased region" description="Low complexity" evidence="1">
    <location>
        <begin position="220"/>
        <end position="237"/>
    </location>
</feature>
<feature type="region of interest" description="Disordered" evidence="1">
    <location>
        <begin position="200"/>
        <end position="237"/>
    </location>
</feature>
<feature type="compositionally biased region" description="Low complexity" evidence="1">
    <location>
        <begin position="317"/>
        <end position="335"/>
    </location>
</feature>
<feature type="region of interest" description="Disordered" evidence="1">
    <location>
        <begin position="23"/>
        <end position="42"/>
    </location>
</feature>
<dbReference type="EMBL" id="KK101029">
    <property type="protein sequence ID" value="KIZ02520.1"/>
    <property type="molecule type" value="Genomic_DNA"/>
</dbReference>
<dbReference type="Proteomes" id="UP000054498">
    <property type="component" value="Unassembled WGS sequence"/>
</dbReference>
<organism evidence="2 3">
    <name type="scientific">Monoraphidium neglectum</name>
    <dbReference type="NCBI Taxonomy" id="145388"/>
    <lineage>
        <taxon>Eukaryota</taxon>
        <taxon>Viridiplantae</taxon>
        <taxon>Chlorophyta</taxon>
        <taxon>core chlorophytes</taxon>
        <taxon>Chlorophyceae</taxon>
        <taxon>CS clade</taxon>
        <taxon>Sphaeropleales</taxon>
        <taxon>Selenastraceae</taxon>
        <taxon>Monoraphidium</taxon>
    </lineage>
</organism>
<proteinExistence type="predicted"/>
<dbReference type="RefSeq" id="XP_013901539.1">
    <property type="nucleotide sequence ID" value="XM_014046085.1"/>
</dbReference>
<dbReference type="PANTHER" id="PTHR12775">
    <property type="entry name" value="PROTEIN C20ORF43 HOMOLOG"/>
    <property type="match status" value="1"/>
</dbReference>
<dbReference type="GO" id="GO:0006274">
    <property type="term" value="P:DNA replication termination"/>
    <property type="evidence" value="ECO:0007669"/>
    <property type="project" value="TreeGrafter"/>
</dbReference>
<sequence length="398" mass="41414">MGLDGGTIISRSDVLRGSSWRLNQANSGSRSTRGGAVSTSQVYHEPQLDQQAAWRVKWGTCALSEQPLRSPVVADRLGSLYNREAVLEWVLSRRGAPVDAAAVHRFANQIRANGAALEHLASMKDVFAVALTPDVQQQPGAAAAPAGTSGGATDEPQYACPITGLPCGRYTMVALVPCGHIVSQRALDRLGAAGLAAASTSGAAGGSRGASGSGSGGSGDVSATRAPSAATTAPTARAPCQCPVCGAPFVPGTDDVIINGSQDQVLELRWRLEEQKRHRGDGSGKRKRDARPKAQSAGGTEAAATPGEQPHQEQQRRQQQQQQQQQQQEPQQQERQSSHPAAPQAGAVKERQQQPEDGAKDAMGLRRPAIGGGGLAAGHAQVQGKRVRIALPEGAEAT</sequence>
<dbReference type="KEGG" id="mng:MNEG_5439"/>
<evidence type="ECO:0000313" key="2">
    <source>
        <dbReference type="EMBL" id="KIZ02520.1"/>
    </source>
</evidence>
<gene>
    <name evidence="2" type="ORF">MNEG_5439</name>
</gene>
<dbReference type="PANTHER" id="PTHR12775:SF0">
    <property type="entry name" value="REPLICATION TERMINATION FACTOR 2"/>
    <property type="match status" value="1"/>
</dbReference>
<dbReference type="AlphaFoldDB" id="A0A0D2MHG6"/>
<dbReference type="OrthoDB" id="247013at2759"/>
<dbReference type="Pfam" id="PF04641">
    <property type="entry name" value="Rtf2"/>
    <property type="match status" value="1"/>
</dbReference>
<reference evidence="2 3" key="1">
    <citation type="journal article" date="2013" name="BMC Genomics">
        <title>Reconstruction of the lipid metabolism for the microalga Monoraphidium neglectum from its genome sequence reveals characteristics suitable for biofuel production.</title>
        <authorList>
            <person name="Bogen C."/>
            <person name="Al-Dilaimi A."/>
            <person name="Albersmeier A."/>
            <person name="Wichmann J."/>
            <person name="Grundmann M."/>
            <person name="Rupp O."/>
            <person name="Lauersen K.J."/>
            <person name="Blifernez-Klassen O."/>
            <person name="Kalinowski J."/>
            <person name="Goesmann A."/>
            <person name="Mussgnug J.H."/>
            <person name="Kruse O."/>
        </authorList>
    </citation>
    <scope>NUCLEOTIDE SEQUENCE [LARGE SCALE GENOMIC DNA]</scope>
    <source>
        <strain evidence="2 3">SAG 48.87</strain>
    </source>
</reference>
<dbReference type="STRING" id="145388.A0A0D2MHG6"/>
<dbReference type="InterPro" id="IPR006735">
    <property type="entry name" value="Rtf2"/>
</dbReference>
<feature type="compositionally biased region" description="Low complexity" evidence="1">
    <location>
        <begin position="297"/>
        <end position="309"/>
    </location>
</feature>
<evidence type="ECO:0000313" key="3">
    <source>
        <dbReference type="Proteomes" id="UP000054498"/>
    </source>
</evidence>
<keyword evidence="3" id="KW-1185">Reference proteome</keyword>
<feature type="compositionally biased region" description="Gly residues" evidence="1">
    <location>
        <begin position="203"/>
        <end position="219"/>
    </location>
</feature>
<accession>A0A0D2MHG6</accession>
<feature type="region of interest" description="Disordered" evidence="1">
    <location>
        <begin position="276"/>
        <end position="386"/>
    </location>
</feature>